<evidence type="ECO:0000256" key="1">
    <source>
        <dbReference type="SAM" id="Phobius"/>
    </source>
</evidence>
<feature type="transmembrane region" description="Helical" evidence="1">
    <location>
        <begin position="201"/>
        <end position="223"/>
    </location>
</feature>
<protein>
    <submittedName>
        <fullName evidence="3">MFS_1_like domain-containing protein</fullName>
    </submittedName>
</protein>
<feature type="transmembrane region" description="Helical" evidence="1">
    <location>
        <begin position="125"/>
        <end position="145"/>
    </location>
</feature>
<accession>A0A1I8FCT6</accession>
<organism evidence="2 3">
    <name type="scientific">Macrostomum lignano</name>
    <dbReference type="NCBI Taxonomy" id="282301"/>
    <lineage>
        <taxon>Eukaryota</taxon>
        <taxon>Metazoa</taxon>
        <taxon>Spiralia</taxon>
        <taxon>Lophotrochozoa</taxon>
        <taxon>Platyhelminthes</taxon>
        <taxon>Rhabditophora</taxon>
        <taxon>Macrostomorpha</taxon>
        <taxon>Macrostomida</taxon>
        <taxon>Macrostomidae</taxon>
        <taxon>Macrostomum</taxon>
    </lineage>
</organism>
<sequence>TTKTKHGRNLDRQVQEACAPAAVPLTSRYSASFSFSAWPSIGSSVAAHFAEMGQLVIQHASTRRLIRDMARSLRRDHSAHTEASFAPPVRVAASTFAIVAPKHHLAAGGLNSRQRIGHGLPGRHWRLLGLYVACACSPVSAAFAIKPGPMISSCQALLSWQMEKATPPAAATVWLGMQIAVLIDALALAGGWLGDERVSKFKLLAVGTVLYVIGCTFILLSTLRFVQTLRYSLLVFRAVAPALLLQQLKRHFCSSIFNCRHLYYCCLNLGALVSDAIVYGSTPYVDSRKLGSADLRRGCCCPFAGLACGLPGFGVCRPAVVFGSERPIGTSPPFAPSIIPAVAAARAPAASLAEEDPSACLFAGGLLAILACWWPSSLSCPRSAAALHGLARWQQPAAPSLQPVLDPGFVFLLDAPAVLGQQPPSSSCTTWPGAS</sequence>
<dbReference type="Gene3D" id="1.20.1250.20">
    <property type="entry name" value="MFS general substrate transporter like domains"/>
    <property type="match status" value="1"/>
</dbReference>
<evidence type="ECO:0000313" key="2">
    <source>
        <dbReference type="Proteomes" id="UP000095280"/>
    </source>
</evidence>
<keyword evidence="1" id="KW-0472">Membrane</keyword>
<proteinExistence type="predicted"/>
<keyword evidence="1" id="KW-0812">Transmembrane</keyword>
<dbReference type="WBParaSite" id="maker-unitig_28152-snap-gene-0.1-mRNA-1">
    <property type="protein sequence ID" value="maker-unitig_28152-snap-gene-0.1-mRNA-1"/>
    <property type="gene ID" value="maker-unitig_28152-snap-gene-0.1"/>
</dbReference>
<dbReference type="Proteomes" id="UP000095280">
    <property type="component" value="Unplaced"/>
</dbReference>
<dbReference type="AlphaFoldDB" id="A0A1I8FCT6"/>
<feature type="transmembrane region" description="Helical" evidence="1">
    <location>
        <begin position="165"/>
        <end position="189"/>
    </location>
</feature>
<dbReference type="InterPro" id="IPR036259">
    <property type="entry name" value="MFS_trans_sf"/>
</dbReference>
<evidence type="ECO:0000313" key="3">
    <source>
        <dbReference type="WBParaSite" id="maker-unitig_28152-snap-gene-0.1-mRNA-1"/>
    </source>
</evidence>
<name>A0A1I8FCT6_9PLAT</name>
<keyword evidence="1" id="KW-1133">Transmembrane helix</keyword>
<keyword evidence="2" id="KW-1185">Reference proteome</keyword>
<reference evidence="3" key="1">
    <citation type="submission" date="2016-11" db="UniProtKB">
        <authorList>
            <consortium name="WormBaseParasite"/>
        </authorList>
    </citation>
    <scope>IDENTIFICATION</scope>
</reference>